<dbReference type="InterPro" id="IPR013083">
    <property type="entry name" value="Znf_RING/FYVE/PHD"/>
</dbReference>
<dbReference type="eggNOG" id="KOG0800">
    <property type="taxonomic scope" value="Eukaryota"/>
</dbReference>
<keyword evidence="5 8" id="KW-0863">Zinc-finger</keyword>
<evidence type="ECO:0000256" key="2">
    <source>
        <dbReference type="ARBA" id="ARBA00012483"/>
    </source>
</evidence>
<dbReference type="HOGENOM" id="CLU_020342_0_0_1"/>
<dbReference type="STRING" id="4537.A0A0E0L5S1"/>
<evidence type="ECO:0000256" key="3">
    <source>
        <dbReference type="ARBA" id="ARBA00022679"/>
    </source>
</evidence>
<keyword evidence="6" id="KW-0833">Ubl conjugation pathway</keyword>
<sequence>MLWTHQVASPENQVQPESFYHGGAGSNLSNLNVQVAVGVPGNTDFRSHYESINLQHQHVQNPYPHMGVASSSVFPSTMYNPCISTTAVNRYVPPIQSFGLGNPLLLPLYHQLAQGTLDENGSTGNFGDSVREFIKRKNALLVGGHRFVNSFASSSSSAHVPPNPSRSSWNASFEANILPNTGVSNPPDYSSADSLNSSNSMAAHPELVHHGYYVFPAGHMSQYNAWIAQAASRTGGVPQWEHGNAAANPPGGFVHSGTIDMPNGGLQGYQAGPSANFYGPLPHFHQNPLNSVQHPALFNHIRMQIPPQHCLSNNLLHRINPSGNGLPLDPRILAISSNSGHAFGPTAQPSVANQVNAGSLRIQPYENAPFVDLSRLYEAGVTDEHRDMRLDVDSMTYEELVALEERIGNVNSGFTESYIEENLKLSSYVQDAAGIPDQSSVENDACIICQEEYEAKELVGTLGCGHKYHAMCIKEWLMVKNLCPICKTTALPADRRNG</sequence>
<evidence type="ECO:0000256" key="6">
    <source>
        <dbReference type="ARBA" id="ARBA00022786"/>
    </source>
</evidence>
<dbReference type="Pfam" id="PF13639">
    <property type="entry name" value="zf-RING_2"/>
    <property type="match status" value="1"/>
</dbReference>
<dbReference type="EnsemblPlants" id="OPUNC05G23460.2">
    <property type="protein sequence ID" value="OPUNC05G23460.2"/>
    <property type="gene ID" value="OPUNC05G23460"/>
</dbReference>
<dbReference type="PANTHER" id="PTHR22937:SF104">
    <property type="entry name" value="RING-TYPE E3 UBIQUITIN TRANSFERASE"/>
    <property type="match status" value="1"/>
</dbReference>
<keyword evidence="7" id="KW-0862">Zinc</keyword>
<dbReference type="Proteomes" id="UP000026962">
    <property type="component" value="Chromosome 5"/>
</dbReference>
<keyword evidence="3" id="KW-0808">Transferase</keyword>
<dbReference type="InterPro" id="IPR001841">
    <property type="entry name" value="Znf_RING"/>
</dbReference>
<name>A0A0E0L5S1_ORYPU</name>
<feature type="domain" description="RING-type" evidence="9">
    <location>
        <begin position="446"/>
        <end position="487"/>
    </location>
</feature>
<reference evidence="10" key="1">
    <citation type="submission" date="2015-04" db="UniProtKB">
        <authorList>
            <consortium name="EnsemblPlants"/>
        </authorList>
    </citation>
    <scope>IDENTIFICATION</scope>
</reference>
<evidence type="ECO:0000256" key="8">
    <source>
        <dbReference type="PROSITE-ProRule" id="PRU00175"/>
    </source>
</evidence>
<dbReference type="GO" id="GO:0008270">
    <property type="term" value="F:zinc ion binding"/>
    <property type="evidence" value="ECO:0007669"/>
    <property type="project" value="UniProtKB-KW"/>
</dbReference>
<dbReference type="GO" id="GO:0061630">
    <property type="term" value="F:ubiquitin protein ligase activity"/>
    <property type="evidence" value="ECO:0007669"/>
    <property type="project" value="UniProtKB-EC"/>
</dbReference>
<evidence type="ECO:0000256" key="4">
    <source>
        <dbReference type="ARBA" id="ARBA00022723"/>
    </source>
</evidence>
<dbReference type="Gramene" id="OPUNC05G23460.1">
    <property type="protein sequence ID" value="OPUNC05G23460.1"/>
    <property type="gene ID" value="OPUNC05G23460"/>
</dbReference>
<dbReference type="InterPro" id="IPR045191">
    <property type="entry name" value="MBR1/2-like"/>
</dbReference>
<comment type="catalytic activity">
    <reaction evidence="1">
        <text>S-ubiquitinyl-[E2 ubiquitin-conjugating enzyme]-L-cysteine + [acceptor protein]-L-lysine = [E2 ubiquitin-conjugating enzyme]-L-cysteine + N(6)-ubiquitinyl-[acceptor protein]-L-lysine.</text>
        <dbReference type="EC" id="2.3.2.27"/>
    </reaction>
</comment>
<evidence type="ECO:0000313" key="11">
    <source>
        <dbReference type="Proteomes" id="UP000026962"/>
    </source>
</evidence>
<dbReference type="FunFam" id="3.30.40.10:FF:000467">
    <property type="entry name" value="C-terminal zinc-finger"/>
    <property type="match status" value="1"/>
</dbReference>
<keyword evidence="4" id="KW-0479">Metal-binding</keyword>
<dbReference type="SUPFAM" id="SSF57850">
    <property type="entry name" value="RING/U-box"/>
    <property type="match status" value="1"/>
</dbReference>
<organism evidence="10">
    <name type="scientific">Oryza punctata</name>
    <name type="common">Red rice</name>
    <dbReference type="NCBI Taxonomy" id="4537"/>
    <lineage>
        <taxon>Eukaryota</taxon>
        <taxon>Viridiplantae</taxon>
        <taxon>Streptophyta</taxon>
        <taxon>Embryophyta</taxon>
        <taxon>Tracheophyta</taxon>
        <taxon>Spermatophyta</taxon>
        <taxon>Magnoliopsida</taxon>
        <taxon>Liliopsida</taxon>
        <taxon>Poales</taxon>
        <taxon>Poaceae</taxon>
        <taxon>BOP clade</taxon>
        <taxon>Oryzoideae</taxon>
        <taxon>Oryzeae</taxon>
        <taxon>Oryzinae</taxon>
        <taxon>Oryza</taxon>
    </lineage>
</organism>
<protein>
    <recommendedName>
        <fullName evidence="2">RING-type E3 ubiquitin transferase</fullName>
        <ecNumber evidence="2">2.3.2.27</ecNumber>
    </recommendedName>
</protein>
<evidence type="ECO:0000256" key="1">
    <source>
        <dbReference type="ARBA" id="ARBA00000900"/>
    </source>
</evidence>
<dbReference type="EC" id="2.3.2.27" evidence="2"/>
<accession>A0A0E0L5S1</accession>
<evidence type="ECO:0000256" key="7">
    <source>
        <dbReference type="ARBA" id="ARBA00022833"/>
    </source>
</evidence>
<dbReference type="Gramene" id="OPUNC05G23460.2">
    <property type="protein sequence ID" value="OPUNC05G23460.2"/>
    <property type="gene ID" value="OPUNC05G23460"/>
</dbReference>
<dbReference type="EnsemblPlants" id="OPUNC05G23460.1">
    <property type="protein sequence ID" value="OPUNC05G23460.1"/>
    <property type="gene ID" value="OPUNC05G23460"/>
</dbReference>
<dbReference type="AlphaFoldDB" id="A0A0E0L5S1"/>
<dbReference type="PROSITE" id="PS50089">
    <property type="entry name" value="ZF_RING_2"/>
    <property type="match status" value="1"/>
</dbReference>
<proteinExistence type="predicted"/>
<dbReference type="SMART" id="SM00184">
    <property type="entry name" value="RING"/>
    <property type="match status" value="1"/>
</dbReference>
<evidence type="ECO:0000313" key="10">
    <source>
        <dbReference type="EnsemblPlants" id="OPUNC05G23460.2"/>
    </source>
</evidence>
<dbReference type="PANTHER" id="PTHR22937">
    <property type="entry name" value="E3 UBIQUITIN-PROTEIN LIGASE RNF165"/>
    <property type="match status" value="1"/>
</dbReference>
<dbReference type="OMA" id="NYVGQAY"/>
<evidence type="ECO:0000256" key="5">
    <source>
        <dbReference type="ARBA" id="ARBA00022771"/>
    </source>
</evidence>
<keyword evidence="11" id="KW-1185">Reference proteome</keyword>
<reference evidence="10" key="2">
    <citation type="submission" date="2018-05" db="EMBL/GenBank/DDBJ databases">
        <title>OpunRS2 (Oryza punctata Reference Sequence Version 2).</title>
        <authorList>
            <person name="Zhang J."/>
            <person name="Kudrna D."/>
            <person name="Lee S."/>
            <person name="Talag J."/>
            <person name="Welchert J."/>
            <person name="Wing R.A."/>
        </authorList>
    </citation>
    <scope>NUCLEOTIDE SEQUENCE [LARGE SCALE GENOMIC DNA]</scope>
</reference>
<evidence type="ECO:0000259" key="9">
    <source>
        <dbReference type="PROSITE" id="PS50089"/>
    </source>
</evidence>
<dbReference type="Gene3D" id="3.30.40.10">
    <property type="entry name" value="Zinc/RING finger domain, C3HC4 (zinc finger)"/>
    <property type="match status" value="1"/>
</dbReference>